<proteinExistence type="predicted"/>
<evidence type="ECO:0000313" key="2">
    <source>
        <dbReference type="Proteomes" id="UP001469365"/>
    </source>
</evidence>
<sequence>MIDWIKHRVSSELQTADSEVVKQLLKNFEDSLKTSIQFIDLESNFIVIEHNDVFYVTIDRAKRQRIVTSRYGTFITKEEILENIEGVEDFASLGKTLVVNMSNIKKYHSHNGTLFFDLDALHSVQIQLKLIPYVIKQVGQENDLYSPLNYQYAPLNTKKV</sequence>
<dbReference type="Proteomes" id="UP001469365">
    <property type="component" value="Unassembled WGS sequence"/>
</dbReference>
<evidence type="ECO:0008006" key="3">
    <source>
        <dbReference type="Google" id="ProtNLM"/>
    </source>
</evidence>
<evidence type="ECO:0000313" key="1">
    <source>
        <dbReference type="EMBL" id="MEK8132962.1"/>
    </source>
</evidence>
<dbReference type="EMBL" id="JBBPCC010000039">
    <property type="protein sequence ID" value="MEK8132962.1"/>
    <property type="molecule type" value="Genomic_DNA"/>
</dbReference>
<organism evidence="1 2">
    <name type="scientific">Paenibacillus filicis</name>
    <dbReference type="NCBI Taxonomy" id="669464"/>
    <lineage>
        <taxon>Bacteria</taxon>
        <taxon>Bacillati</taxon>
        <taxon>Bacillota</taxon>
        <taxon>Bacilli</taxon>
        <taxon>Bacillales</taxon>
        <taxon>Paenibacillaceae</taxon>
        <taxon>Paenibacillus</taxon>
    </lineage>
</organism>
<reference evidence="1 2" key="1">
    <citation type="submission" date="2024-04" db="EMBL/GenBank/DDBJ databases">
        <title>draft genome sequnece of Paenibacillus filicis.</title>
        <authorList>
            <person name="Kim D.-U."/>
        </authorList>
    </citation>
    <scope>NUCLEOTIDE SEQUENCE [LARGE SCALE GENOMIC DNA]</scope>
    <source>
        <strain evidence="1 2">KACC14197</strain>
    </source>
</reference>
<keyword evidence="2" id="KW-1185">Reference proteome</keyword>
<gene>
    <name evidence="1" type="ORF">WMW72_34295</name>
</gene>
<comment type="caution">
    <text evidence="1">The sequence shown here is derived from an EMBL/GenBank/DDBJ whole genome shotgun (WGS) entry which is preliminary data.</text>
</comment>
<name>A0ABU9DVX9_9BACL</name>
<protein>
    <recommendedName>
        <fullName evidence="3">HTH LytTR-type domain-containing protein</fullName>
    </recommendedName>
</protein>
<accession>A0ABU9DVX9</accession>